<dbReference type="Gene3D" id="3.90.190.10">
    <property type="entry name" value="Protein tyrosine phosphatase superfamily"/>
    <property type="match status" value="1"/>
</dbReference>
<name>A0A9Q9DQQ9_CURCL</name>
<dbReference type="PROSITE" id="PS50056">
    <property type="entry name" value="TYR_PHOSPHATASE_2"/>
    <property type="match status" value="1"/>
</dbReference>
<keyword evidence="3" id="KW-1185">Reference proteome</keyword>
<evidence type="ECO:0000313" key="3">
    <source>
        <dbReference type="Proteomes" id="UP001056012"/>
    </source>
</evidence>
<evidence type="ECO:0000259" key="1">
    <source>
        <dbReference type="PROSITE" id="PS50056"/>
    </source>
</evidence>
<dbReference type="InterPro" id="IPR029021">
    <property type="entry name" value="Prot-tyrosine_phosphatase-like"/>
</dbReference>
<proteinExistence type="predicted"/>
<dbReference type="Pfam" id="PF13350">
    <property type="entry name" value="Y_phosphatase3"/>
    <property type="match status" value="1"/>
</dbReference>
<dbReference type="SUPFAM" id="SSF52799">
    <property type="entry name" value="(Phosphotyrosine protein) phosphatases II"/>
    <property type="match status" value="1"/>
</dbReference>
<dbReference type="InterPro" id="IPR016130">
    <property type="entry name" value="Tyr_Pase_AS"/>
</dbReference>
<evidence type="ECO:0000313" key="2">
    <source>
        <dbReference type="EMBL" id="USP75325.1"/>
    </source>
</evidence>
<gene>
    <name evidence="2" type="ORF">yc1106_02599</name>
</gene>
<dbReference type="PANTHER" id="PTHR31126">
    <property type="entry name" value="TYROSINE-PROTEIN PHOSPHATASE"/>
    <property type="match status" value="1"/>
</dbReference>
<dbReference type="EMBL" id="CP089275">
    <property type="protein sequence ID" value="USP75325.1"/>
    <property type="molecule type" value="Genomic_DNA"/>
</dbReference>
<dbReference type="VEuPathDB" id="FungiDB:yc1106_02599"/>
<sequence length="300" mass="33421">MAEARSPLQSVANFRDVGQFCNDSLGTRLSTGIAARLITSQQAQDWFVVPQCSAWQRLVKDFGIKAIIDLRTKTEHIQQAQKHGARVQASAAVPKTTDQVAEPIKLPGIHYHQINFNGSAFSRMLISKLTWLEFFRLIGLMVLGYRTDAIRVLAPYMEDMGLVGLATQSLDVCTHEVAQVFQVLAQPESWPLLVHCTQGKDRTGLVILLVLLLLNVDPEVVKKDYELSESELASEMDERLHEISAIGLSRQFALCPSDLVPSVYSHILDKYGSVEQYLDQAGVAKEHMDFVKRNLSADVS</sequence>
<reference evidence="2" key="1">
    <citation type="submission" date="2021-12" db="EMBL/GenBank/DDBJ databases">
        <title>Curvularia clavata genome.</title>
        <authorList>
            <person name="Cao Y."/>
        </authorList>
    </citation>
    <scope>NUCLEOTIDE SEQUENCE</scope>
    <source>
        <strain evidence="2">Yc1106</strain>
    </source>
</reference>
<feature type="domain" description="Tyrosine specific protein phosphatases" evidence="1">
    <location>
        <begin position="191"/>
        <end position="240"/>
    </location>
</feature>
<dbReference type="InterPro" id="IPR026893">
    <property type="entry name" value="Tyr/Ser_Pase_IphP-type"/>
</dbReference>
<dbReference type="InterPro" id="IPR000387">
    <property type="entry name" value="Tyr_Pase_dom"/>
</dbReference>
<dbReference type="OrthoDB" id="9988524at2759"/>
<dbReference type="Proteomes" id="UP001056012">
    <property type="component" value="Chromosome 2"/>
</dbReference>
<dbReference type="PROSITE" id="PS00383">
    <property type="entry name" value="TYR_PHOSPHATASE_1"/>
    <property type="match status" value="1"/>
</dbReference>
<organism evidence="2 3">
    <name type="scientific">Curvularia clavata</name>
    <dbReference type="NCBI Taxonomy" id="95742"/>
    <lineage>
        <taxon>Eukaryota</taxon>
        <taxon>Fungi</taxon>
        <taxon>Dikarya</taxon>
        <taxon>Ascomycota</taxon>
        <taxon>Pezizomycotina</taxon>
        <taxon>Dothideomycetes</taxon>
        <taxon>Pleosporomycetidae</taxon>
        <taxon>Pleosporales</taxon>
        <taxon>Pleosporineae</taxon>
        <taxon>Pleosporaceae</taxon>
        <taxon>Curvularia</taxon>
    </lineage>
</organism>
<dbReference type="GO" id="GO:0004721">
    <property type="term" value="F:phosphoprotein phosphatase activity"/>
    <property type="evidence" value="ECO:0007669"/>
    <property type="project" value="InterPro"/>
</dbReference>
<dbReference type="AlphaFoldDB" id="A0A9Q9DQQ9"/>
<protein>
    <recommendedName>
        <fullName evidence="1">Tyrosine specific protein phosphatases domain-containing protein</fullName>
    </recommendedName>
</protein>
<dbReference type="PANTHER" id="PTHR31126:SF10">
    <property type="entry name" value="PROTEIN PHOSPHATASE, PUTATIVE (AFU_ORTHOLOGUE AFUA_6G06650)-RELATED"/>
    <property type="match status" value="1"/>
</dbReference>
<accession>A0A9Q9DQQ9</accession>